<dbReference type="PATRIC" id="fig|1855411.3.peg.1919"/>
<evidence type="ECO:0000313" key="3">
    <source>
        <dbReference type="EMBL" id="APE96411.1"/>
    </source>
</evidence>
<dbReference type="EMBL" id="CP016804">
    <property type="protein sequence ID" value="APE96411.1"/>
    <property type="molecule type" value="Genomic_DNA"/>
</dbReference>
<dbReference type="EMBL" id="CP016070">
    <property type="protein sequence ID" value="AOW81075.1"/>
    <property type="molecule type" value="Genomic_DNA"/>
</dbReference>
<accession>A0A1J1AF35</accession>
<reference evidence="2 4" key="1">
    <citation type="submission" date="2016-06" db="EMBL/GenBank/DDBJ databases">
        <title>Discovery of anaerobic lithoheterotrophic haloarchaeon capable of sulfur respiration by hydrogen and formate.</title>
        <authorList>
            <person name="Sorokin D.Y."/>
            <person name="Kublanov I.V."/>
            <person name="Roman P."/>
            <person name="Sinninghe Damste J.S."/>
            <person name="Golyshin P.N."/>
            <person name="Rojo D."/>
            <person name="Ciordia S."/>
            <person name="Mena Md.C."/>
            <person name="Ferrer M."/>
            <person name="Smedile F."/>
            <person name="Messina E."/>
            <person name="La Cono V."/>
            <person name="Yakimov M.M."/>
        </authorList>
    </citation>
    <scope>NUCLEOTIDE SEQUENCE [LARGE SCALE GENOMIC DNA]</scope>
    <source>
        <strain evidence="2 4">HTSR1</strain>
    </source>
</reference>
<dbReference type="KEGG" id="halh:HTSR_1911"/>
<dbReference type="Proteomes" id="UP000186165">
    <property type="component" value="Chromosome"/>
</dbReference>
<dbReference type="OrthoDB" id="211869at2157"/>
<dbReference type="GeneID" id="30418514"/>
<dbReference type="AlphaFoldDB" id="A0A1D8S6V1"/>
<evidence type="ECO:0000313" key="4">
    <source>
        <dbReference type="Proteomes" id="UP000185608"/>
    </source>
</evidence>
<dbReference type="RefSeq" id="WP_070365724.1">
    <property type="nucleotide sequence ID" value="NZ_CP016070.1"/>
</dbReference>
<evidence type="ECO:0000256" key="1">
    <source>
        <dbReference type="SAM" id="MobiDB-lite"/>
    </source>
</evidence>
<sequence length="328" mass="35774">MREYDFELRLAALLERDGLPTGPEAGILARQLGTSVTGAGERILDLVAVSPGPDFDTRLDLAAETIPPLVVESDLGVGTARSVTQSIDAPPAAARRVAERAAEVGFLELSREQGRLVGRQAARYPDWFDELVGIENKPDLGTPGDLASQLRRDVSLQVLDRVILATASHVTRAHRHRIPDPVGIWRVDPEEPEIEVVREAKSLEPNRPSFEIRAEHPGQFDVAFAGTAQKARQRRRIAERAYGKGWRTYELPACANARATSVAGTDGLPGCAWADRLVEPAAECGVDCPGYEAGAAPEADRTAERARRTPWRPDPAGPARRQSFLDRF</sequence>
<evidence type="ECO:0000313" key="5">
    <source>
        <dbReference type="Proteomes" id="UP000186165"/>
    </source>
</evidence>
<feature type="compositionally biased region" description="Basic and acidic residues" evidence="1">
    <location>
        <begin position="298"/>
        <end position="307"/>
    </location>
</feature>
<accession>A0A1D8S6V1</accession>
<feature type="region of interest" description="Disordered" evidence="1">
    <location>
        <begin position="290"/>
        <end position="328"/>
    </location>
</feature>
<name>A0A1D8S6V1_9EURY</name>
<dbReference type="KEGG" id="hhsr:HSR6_1980"/>
<organism evidence="2 4">
    <name type="scientific">Halodesulfurarchaeum formicicum</name>
    <dbReference type="NCBI Taxonomy" id="1873524"/>
    <lineage>
        <taxon>Archaea</taxon>
        <taxon>Methanobacteriati</taxon>
        <taxon>Methanobacteriota</taxon>
        <taxon>Stenosarchaea group</taxon>
        <taxon>Halobacteria</taxon>
        <taxon>Halobacteriales</taxon>
        <taxon>Halobacteriaceae</taxon>
        <taxon>Halodesulfurarchaeum</taxon>
    </lineage>
</organism>
<dbReference type="InterPro" id="IPR043901">
    <property type="entry name" value="DUF5787"/>
</dbReference>
<protein>
    <submittedName>
        <fullName evidence="2">Uncharacterized protein</fullName>
    </submittedName>
</protein>
<dbReference type="STRING" id="1873524.HSR6_1980"/>
<reference evidence="3" key="3">
    <citation type="journal article" date="2017" name="ISME J.">
        <title>Discovery of anaerobic lithoheterotrophic haloarchaea, ubiquitous in hypersaline habitats.</title>
        <authorList>
            <person name="Sorokin D.Y."/>
            <person name="Messina E."/>
            <person name="Smedile F."/>
            <person name="Roman P."/>
            <person name="Damste J.S.S."/>
            <person name="Ciordia S."/>
            <person name="Mena M.C."/>
            <person name="Ferrer M."/>
            <person name="Golyshin P.N."/>
            <person name="Kublanov I.V."/>
            <person name="Samarov N.I."/>
            <person name="Toshchakov S.V."/>
            <person name="La Cono V."/>
            <person name="Yakimov M.M."/>
        </authorList>
    </citation>
    <scope>NUCLEOTIDE SEQUENCE</scope>
    <source>
        <strain evidence="3">HSR6</strain>
    </source>
</reference>
<keyword evidence="5" id="KW-1185">Reference proteome</keyword>
<proteinExistence type="predicted"/>
<dbReference type="Pfam" id="PF19100">
    <property type="entry name" value="DUF5787"/>
    <property type="match status" value="1"/>
</dbReference>
<evidence type="ECO:0000313" key="2">
    <source>
        <dbReference type="EMBL" id="AOW81075.1"/>
    </source>
</evidence>
<reference evidence="5" key="2">
    <citation type="submission" date="2016-08" db="EMBL/GenBank/DDBJ databases">
        <title>Discovery of first anaerobic lithoheterotrophic haloarchae widely represented in hypersaline habitats.</title>
        <authorList>
            <person name="Sorokin D.Y."/>
            <person name="Kublanov I.V."/>
            <person name="Roman P."/>
            <person name="Sinninghe Damste J.S."/>
            <person name="Golyshin P.N."/>
            <person name="Rojo D."/>
            <person name="Ciordia S."/>
            <person name="Mena Md.C."/>
            <person name="Ferrer M."/>
            <person name="Smedile F."/>
            <person name="Messina E."/>
            <person name="La Cono V."/>
            <person name="Yakimov M.M."/>
        </authorList>
    </citation>
    <scope>NUCLEOTIDE SEQUENCE [LARGE SCALE GENOMIC DNA]</scope>
    <source>
        <strain evidence="5">HSR6</strain>
    </source>
</reference>
<gene>
    <name evidence="3" type="ORF">HSR6_1980</name>
    <name evidence="2" type="ORF">HTSR_1911</name>
</gene>
<dbReference type="Proteomes" id="UP000185608">
    <property type="component" value="Chromosome"/>
</dbReference>